<dbReference type="AlphaFoldDB" id="A0AAD9VXF8"/>
<name>A0AAD9VXF8_PHOAM</name>
<reference evidence="2" key="1">
    <citation type="submission" date="2023-06" db="EMBL/GenBank/DDBJ databases">
        <authorList>
            <person name="Noh H."/>
        </authorList>
    </citation>
    <scope>NUCLEOTIDE SEQUENCE</scope>
    <source>
        <strain evidence="2">DUCC20226</strain>
    </source>
</reference>
<keyword evidence="3" id="KW-1185">Reference proteome</keyword>
<dbReference type="InterPro" id="IPR052895">
    <property type="entry name" value="HetReg/Transcr_Mod"/>
</dbReference>
<evidence type="ECO:0000313" key="3">
    <source>
        <dbReference type="Proteomes" id="UP001265746"/>
    </source>
</evidence>
<protein>
    <recommendedName>
        <fullName evidence="1">Heterokaryon incompatibility domain-containing protein</fullName>
    </recommendedName>
</protein>
<dbReference type="EMBL" id="JAUJFL010000009">
    <property type="protein sequence ID" value="KAK2597585.1"/>
    <property type="molecule type" value="Genomic_DNA"/>
</dbReference>
<dbReference type="Pfam" id="PF06985">
    <property type="entry name" value="HET"/>
    <property type="match status" value="1"/>
</dbReference>
<sequence length="570" mass="64425">MAASASANSFPEFRSIGCRSLRGREVDQRSVYPHERLRENDEIRLLNLHPGAPEDTIRADLEIVGINERHHYDAISYTWADENGGTTKCCSIILEPPGVSLPITRNCDSVLRRVRKHTSRVWIDAVCIDQGNIQERGKQVNMMPLIYMGASRTFLYVGEASDDSALVLGNLSKGIWTPPHLLESFFKRPYFSRVWVVQEVAVSKRITMMCGDIALEWTKFMQSKYLRRIYTSSYHDTFPTIFRLGQKYLTRSATLLNALVLGRSCEASDPRDKVFALLGLVKQTPANLRLSANYSLSSAEVYKQVATYLLMVEKLGLDLVLGNLCYRSHEAKAHVENLPSWVPDWSQRGPTLLQVVPRALPLLENEFPDLVSRDGQGLFWRGFIIGTLNSLKKSINDFQTVLHLSHRGFRASGAVPKECSDKSILVFWVGPIDPLRNPLLVDADWQRDPWRTLEERQLVDSATSNIRYASKYQYGILVTYVNGGGQAYHSPSTEWEVESCENLEASADVEADRRLLTTSATMGMRPVSDWTNTGEKACTFEFLGLVEILSPCPVPRKILYDIEPETIRLI</sequence>
<dbReference type="PANTHER" id="PTHR24148">
    <property type="entry name" value="ANKYRIN REPEAT DOMAIN-CONTAINING PROTEIN 39 HOMOLOG-RELATED"/>
    <property type="match status" value="1"/>
</dbReference>
<organism evidence="2 3">
    <name type="scientific">Phomopsis amygdali</name>
    <name type="common">Fusicoccum amygdali</name>
    <dbReference type="NCBI Taxonomy" id="1214568"/>
    <lineage>
        <taxon>Eukaryota</taxon>
        <taxon>Fungi</taxon>
        <taxon>Dikarya</taxon>
        <taxon>Ascomycota</taxon>
        <taxon>Pezizomycotina</taxon>
        <taxon>Sordariomycetes</taxon>
        <taxon>Sordariomycetidae</taxon>
        <taxon>Diaporthales</taxon>
        <taxon>Diaporthaceae</taxon>
        <taxon>Diaporthe</taxon>
    </lineage>
</organism>
<comment type="caution">
    <text evidence="2">The sequence shown here is derived from an EMBL/GenBank/DDBJ whole genome shotgun (WGS) entry which is preliminary data.</text>
</comment>
<dbReference type="InterPro" id="IPR010730">
    <property type="entry name" value="HET"/>
</dbReference>
<evidence type="ECO:0000259" key="1">
    <source>
        <dbReference type="Pfam" id="PF06985"/>
    </source>
</evidence>
<accession>A0AAD9VXF8</accession>
<evidence type="ECO:0000313" key="2">
    <source>
        <dbReference type="EMBL" id="KAK2597585.1"/>
    </source>
</evidence>
<proteinExistence type="predicted"/>
<dbReference type="PANTHER" id="PTHR24148:SF73">
    <property type="entry name" value="HET DOMAIN PROTEIN (AFU_ORTHOLOGUE AFUA_8G01020)"/>
    <property type="match status" value="1"/>
</dbReference>
<feature type="domain" description="Heterokaryon incompatibility" evidence="1">
    <location>
        <begin position="72"/>
        <end position="199"/>
    </location>
</feature>
<dbReference type="Proteomes" id="UP001265746">
    <property type="component" value="Unassembled WGS sequence"/>
</dbReference>
<gene>
    <name evidence="2" type="ORF">N8I77_012363</name>
</gene>